<feature type="region of interest" description="Disordered" evidence="1">
    <location>
        <begin position="115"/>
        <end position="162"/>
    </location>
</feature>
<evidence type="ECO:0000313" key="3">
    <source>
        <dbReference type="Proteomes" id="UP000295781"/>
    </source>
</evidence>
<name>A0A4V0NDD1_SORCE</name>
<reference evidence="2 3" key="1">
    <citation type="submission" date="2015-09" db="EMBL/GenBank/DDBJ databases">
        <title>Sorangium comparison.</title>
        <authorList>
            <person name="Zaburannyi N."/>
            <person name="Bunk B."/>
            <person name="Overmann J."/>
            <person name="Mueller R."/>
        </authorList>
    </citation>
    <scope>NUCLEOTIDE SEQUENCE [LARGE SCALE GENOMIC DNA]</scope>
    <source>
        <strain evidence="2 3">So ceGT47</strain>
    </source>
</reference>
<dbReference type="EMBL" id="CP012670">
    <property type="protein sequence ID" value="AUX22252.1"/>
    <property type="molecule type" value="Genomic_DNA"/>
</dbReference>
<proteinExistence type="predicted"/>
<protein>
    <submittedName>
        <fullName evidence="2">Uncharacterized protein</fullName>
    </submittedName>
</protein>
<accession>A0A4V0NDD1</accession>
<evidence type="ECO:0000313" key="2">
    <source>
        <dbReference type="EMBL" id="AUX22252.1"/>
    </source>
</evidence>
<feature type="compositionally biased region" description="Basic and acidic residues" evidence="1">
    <location>
        <begin position="145"/>
        <end position="154"/>
    </location>
</feature>
<sequence length="202" mass="20982">MEGLSQVPWARRLRRTHQVAVLSCAGRGGETRLSGVVTEPAAAREILARPGLPLVAPQSRARDPTEGMAWSDKPGFPCQPARAARLYDGTAITRTLTSGSCLDFELPVGISRCRAPRAGAPGKAEPRRGGRTLTLPGGVSASGQRDGDRREAPATDRGPVAELAVEVAAPALDAPARYERAGGDRACLDHGRAVAEGGDCGG</sequence>
<dbReference type="Proteomes" id="UP000295781">
    <property type="component" value="Chromosome"/>
</dbReference>
<gene>
    <name evidence="2" type="ORF">SOCEGT47_027530</name>
</gene>
<dbReference type="AlphaFoldDB" id="A0A4V0NDD1"/>
<evidence type="ECO:0000256" key="1">
    <source>
        <dbReference type="SAM" id="MobiDB-lite"/>
    </source>
</evidence>
<organism evidence="2 3">
    <name type="scientific">Sorangium cellulosum</name>
    <name type="common">Polyangium cellulosum</name>
    <dbReference type="NCBI Taxonomy" id="56"/>
    <lineage>
        <taxon>Bacteria</taxon>
        <taxon>Pseudomonadati</taxon>
        <taxon>Myxococcota</taxon>
        <taxon>Polyangia</taxon>
        <taxon>Polyangiales</taxon>
        <taxon>Polyangiaceae</taxon>
        <taxon>Sorangium</taxon>
    </lineage>
</organism>